<evidence type="ECO:0008006" key="2">
    <source>
        <dbReference type="Google" id="ProtNLM"/>
    </source>
</evidence>
<accession>A0A382PJY8</accession>
<gene>
    <name evidence="1" type="ORF">METZ01_LOCUS325829</name>
</gene>
<dbReference type="Gene3D" id="3.40.30.10">
    <property type="entry name" value="Glutaredoxin"/>
    <property type="match status" value="1"/>
</dbReference>
<dbReference type="AlphaFoldDB" id="A0A382PJY8"/>
<organism evidence="1">
    <name type="scientific">marine metagenome</name>
    <dbReference type="NCBI Taxonomy" id="408172"/>
    <lineage>
        <taxon>unclassified sequences</taxon>
        <taxon>metagenomes</taxon>
        <taxon>ecological metagenomes</taxon>
    </lineage>
</organism>
<dbReference type="EMBL" id="UINC01107528">
    <property type="protein sequence ID" value="SVC72975.1"/>
    <property type="molecule type" value="Genomic_DNA"/>
</dbReference>
<sequence length="124" mass="15002">MIKFLLISFFVMMFNVQAYAFELLMFNNKHCIYCKKFLKEVGLEYNISNLPLIIIDDNNQPKWFDTAYKEKRIKPLRATPVFIVWNEFEKYEVDRIIGYGDKDRFYNQLNEIFVKFLNQSDLNS</sequence>
<evidence type="ECO:0000313" key="1">
    <source>
        <dbReference type="EMBL" id="SVC72975.1"/>
    </source>
</evidence>
<dbReference type="InterPro" id="IPR036249">
    <property type="entry name" value="Thioredoxin-like_sf"/>
</dbReference>
<protein>
    <recommendedName>
        <fullName evidence="2">Thioredoxin-like fold domain-containing protein</fullName>
    </recommendedName>
</protein>
<proteinExistence type="predicted"/>
<name>A0A382PJY8_9ZZZZ</name>
<dbReference type="SUPFAM" id="SSF52833">
    <property type="entry name" value="Thioredoxin-like"/>
    <property type="match status" value="1"/>
</dbReference>
<reference evidence="1" key="1">
    <citation type="submission" date="2018-05" db="EMBL/GenBank/DDBJ databases">
        <authorList>
            <person name="Lanie J.A."/>
            <person name="Ng W.-L."/>
            <person name="Kazmierczak K.M."/>
            <person name="Andrzejewski T.M."/>
            <person name="Davidsen T.M."/>
            <person name="Wayne K.J."/>
            <person name="Tettelin H."/>
            <person name="Glass J.I."/>
            <person name="Rusch D."/>
            <person name="Podicherti R."/>
            <person name="Tsui H.-C.T."/>
            <person name="Winkler M.E."/>
        </authorList>
    </citation>
    <scope>NUCLEOTIDE SEQUENCE</scope>
</reference>